<proteinExistence type="predicted"/>
<dbReference type="EMBL" id="JACCBK010000001">
    <property type="protein sequence ID" value="NYD87407.1"/>
    <property type="molecule type" value="Genomic_DNA"/>
</dbReference>
<keyword evidence="1" id="KW-0119">Carbohydrate metabolism</keyword>
<dbReference type="InterPro" id="IPR013022">
    <property type="entry name" value="Xyl_isomerase-like_TIM-brl"/>
</dbReference>
<dbReference type="Proteomes" id="UP000618382">
    <property type="component" value="Unassembled WGS sequence"/>
</dbReference>
<reference evidence="4 5" key="1">
    <citation type="submission" date="2020-07" db="EMBL/GenBank/DDBJ databases">
        <title>Sequencing the genomes of 1000 actinobacteria strains.</title>
        <authorList>
            <person name="Klenk H.-P."/>
        </authorList>
    </citation>
    <scope>NUCLEOTIDE SEQUENCE [LARGE SCALE GENOMIC DNA]</scope>
    <source>
        <strain evidence="4 5">DSM 24482</strain>
    </source>
</reference>
<dbReference type="Proteomes" id="UP000577956">
    <property type="component" value="Unassembled WGS sequence"/>
</dbReference>
<dbReference type="Gene3D" id="3.20.20.150">
    <property type="entry name" value="Divalent-metal-dependent TIM barrel enzymes"/>
    <property type="match status" value="1"/>
</dbReference>
<organism evidence="4 5">
    <name type="scientific">Cellulomonas oligotrophica</name>
    <dbReference type="NCBI Taxonomy" id="931536"/>
    <lineage>
        <taxon>Bacteria</taxon>
        <taxon>Bacillati</taxon>
        <taxon>Actinomycetota</taxon>
        <taxon>Actinomycetes</taxon>
        <taxon>Micrococcales</taxon>
        <taxon>Cellulomonadaceae</taxon>
        <taxon>Cellulomonas</taxon>
    </lineage>
</organism>
<evidence type="ECO:0000313" key="5">
    <source>
        <dbReference type="Proteomes" id="UP000577956"/>
    </source>
</evidence>
<dbReference type="SUPFAM" id="SSF51658">
    <property type="entry name" value="Xylose isomerase-like"/>
    <property type="match status" value="1"/>
</dbReference>
<dbReference type="InterPro" id="IPR036237">
    <property type="entry name" value="Xyl_isomerase-like_sf"/>
</dbReference>
<name>A0A7Y9JZ21_9CELL</name>
<reference evidence="3 6" key="2">
    <citation type="submission" date="2021-01" db="EMBL/GenBank/DDBJ databases">
        <title>Whole genome shotgun sequence of Cellulomonas oligotrophica NBRC 109435.</title>
        <authorList>
            <person name="Komaki H."/>
            <person name="Tamura T."/>
        </authorList>
    </citation>
    <scope>NUCLEOTIDE SEQUENCE [LARGE SCALE GENOMIC DNA]</scope>
    <source>
        <strain evidence="3 6">NBRC 109435</strain>
    </source>
</reference>
<dbReference type="RefSeq" id="WP_203793565.1">
    <property type="nucleotide sequence ID" value="NZ_BAABFI010000007.1"/>
</dbReference>
<gene>
    <name evidence="4" type="ORF">BKA21_002956</name>
    <name evidence="3" type="ORF">Col01nite_32740</name>
</gene>
<evidence type="ECO:0000313" key="3">
    <source>
        <dbReference type="EMBL" id="GIG34115.1"/>
    </source>
</evidence>
<dbReference type="Pfam" id="PF01261">
    <property type="entry name" value="AP_endonuc_2"/>
    <property type="match status" value="1"/>
</dbReference>
<sequence>MLGIGDEGAAAPADQVRLHRLLGWSALELRTLDGVPLHDVHDATHRALADQLDAAGMGVPVLDTPVGGWSVDVGTSFETELRTLERYVELARLYGAGYLRVMSYPGDGRDPGRWRDEAIRRVGALARVAGDSGVVLLHENCHGWASSGPQATLELLAEVGTEHLGLLFDTGNGISYGYDSVEFLAPVIEHVRHVHLKDSVHVDGRAAFVPPGEGESRVAECVRMLEGSGYRGLYSIEPHLHLVPHESRTGKPSAMADAYVDYGRSAAALLAAAGVREVTGADT</sequence>
<keyword evidence="6" id="KW-1185">Reference proteome</keyword>
<dbReference type="EMBL" id="BONN01000012">
    <property type="protein sequence ID" value="GIG34115.1"/>
    <property type="molecule type" value="Genomic_DNA"/>
</dbReference>
<dbReference type="AlphaFoldDB" id="A0A7Y9JZ21"/>
<evidence type="ECO:0000259" key="2">
    <source>
        <dbReference type="Pfam" id="PF01261"/>
    </source>
</evidence>
<keyword evidence="4" id="KW-0413">Isomerase</keyword>
<evidence type="ECO:0000313" key="6">
    <source>
        <dbReference type="Proteomes" id="UP000618382"/>
    </source>
</evidence>
<dbReference type="InterPro" id="IPR050312">
    <property type="entry name" value="IolE/XylAMocC-like"/>
</dbReference>
<protein>
    <submittedName>
        <fullName evidence="4">Sugar phosphate isomerase/epimerase</fullName>
    </submittedName>
</protein>
<dbReference type="PANTHER" id="PTHR12110">
    <property type="entry name" value="HYDROXYPYRUVATE ISOMERASE"/>
    <property type="match status" value="1"/>
</dbReference>
<evidence type="ECO:0000313" key="4">
    <source>
        <dbReference type="EMBL" id="NYD87407.1"/>
    </source>
</evidence>
<comment type="caution">
    <text evidence="4">The sequence shown here is derived from an EMBL/GenBank/DDBJ whole genome shotgun (WGS) entry which is preliminary data.</text>
</comment>
<dbReference type="GO" id="GO:0016853">
    <property type="term" value="F:isomerase activity"/>
    <property type="evidence" value="ECO:0007669"/>
    <property type="project" value="UniProtKB-KW"/>
</dbReference>
<feature type="domain" description="Xylose isomerase-like TIM barrel" evidence="2">
    <location>
        <begin position="22"/>
        <end position="239"/>
    </location>
</feature>
<evidence type="ECO:0000256" key="1">
    <source>
        <dbReference type="ARBA" id="ARBA00023277"/>
    </source>
</evidence>
<accession>A0A7Y9JZ21</accession>